<protein>
    <submittedName>
        <fullName evidence="9">Cytochrome c oxidase accessory protein CcoG</fullName>
    </submittedName>
</protein>
<evidence type="ECO:0000313" key="9">
    <source>
        <dbReference type="EMBL" id="NOL49536.1"/>
    </source>
</evidence>
<dbReference type="InterPro" id="IPR013783">
    <property type="entry name" value="Ig-like_fold"/>
</dbReference>
<dbReference type="InterPro" id="IPR017896">
    <property type="entry name" value="4Fe4S_Fe-S-bd"/>
</dbReference>
<evidence type="ECO:0000256" key="6">
    <source>
        <dbReference type="ARBA" id="ARBA00023014"/>
    </source>
</evidence>
<evidence type="ECO:0000256" key="1">
    <source>
        <dbReference type="ARBA" id="ARBA00022448"/>
    </source>
</evidence>
<dbReference type="Gene3D" id="2.60.40.10">
    <property type="entry name" value="Immunoglobulins"/>
    <property type="match status" value="1"/>
</dbReference>
<dbReference type="Proteomes" id="UP000541421">
    <property type="component" value="Unassembled WGS sequence"/>
</dbReference>
<evidence type="ECO:0000256" key="7">
    <source>
        <dbReference type="SAM" id="Phobius"/>
    </source>
</evidence>
<keyword evidence="10" id="KW-1185">Reference proteome</keyword>
<sequence length="497" mass="57592">MSNENSKPEQDDNIPDWQPVTLKISEEESARLVKEATSKIYARSVKGHFASWRIVMLLFTQIIYYGLPWLQWNDRQAFLLDLSARKFYIFGLVLWPQDVFYMAIILIVSAYGLFLFTALAGRLFCGYACPQTVYTEIFMWIERWVEGDRAQRMRLDESPWGFHKFRIKATKQLLWILTAAWTGFTFIGYFAPIRDLPMQVWHLDLSTAQWFWFIFYGFMTWMMAGVLRESVCKFMCPYARFQSVMVDQDTFVVTYDKLRGEPRGKRSKKVDPKTQGLGDCIDCTMCVQVCPTGIDIRNGLQYMCIGCGACIDACNDIMDKMNYPRGLIRYTSEYGMLHGLDSKQTRRRLYRPRVFVYVGLLCVFILGLIISLAMRTPLKVDIVRDRSSLGREIPGDLIENVYRIQVINMMDKPERVHIKAEGRDGDMKNLQVVLENSDDATVEVKPFTNQWIPMIIRAPLSGLKRGEIYKIKVEAEAMSDENKGVEASNEDSFYVPN</sequence>
<keyword evidence="7" id="KW-0472">Membrane</keyword>
<evidence type="ECO:0000256" key="2">
    <source>
        <dbReference type="ARBA" id="ARBA00022485"/>
    </source>
</evidence>
<comment type="caution">
    <text evidence="9">The sequence shown here is derived from an EMBL/GenBank/DDBJ whole genome shotgun (WGS) entry which is preliminary data.</text>
</comment>
<dbReference type="Gene3D" id="1.10.1060.10">
    <property type="entry name" value="Alpha-helical ferredoxin"/>
    <property type="match status" value="1"/>
</dbReference>
<dbReference type="InterPro" id="IPR032879">
    <property type="entry name" value="FixG_C"/>
</dbReference>
<dbReference type="RefSeq" id="WP_171588496.1">
    <property type="nucleotide sequence ID" value="NZ_JABGBO010000004.1"/>
</dbReference>
<dbReference type="Pfam" id="PF12801">
    <property type="entry name" value="Fer4_5"/>
    <property type="match status" value="1"/>
</dbReference>
<keyword evidence="7" id="KW-0812">Transmembrane</keyword>
<dbReference type="AlphaFoldDB" id="A0A7Y4LBJ7"/>
<keyword evidence="1" id="KW-0813">Transport</keyword>
<dbReference type="GO" id="GO:0051539">
    <property type="term" value="F:4 iron, 4 sulfur cluster binding"/>
    <property type="evidence" value="ECO:0007669"/>
    <property type="project" value="UniProtKB-KW"/>
</dbReference>
<dbReference type="PROSITE" id="PS00198">
    <property type="entry name" value="4FE4S_FER_1"/>
    <property type="match status" value="1"/>
</dbReference>
<dbReference type="InterPro" id="IPR009051">
    <property type="entry name" value="Helical_ferredxn"/>
</dbReference>
<keyword evidence="4" id="KW-0249">Electron transport</keyword>
<keyword evidence="6" id="KW-0411">Iron-sulfur</keyword>
<dbReference type="PROSITE" id="PS51379">
    <property type="entry name" value="4FE4S_FER_2"/>
    <property type="match status" value="1"/>
</dbReference>
<dbReference type="PANTHER" id="PTHR30176">
    <property type="entry name" value="FERREDOXIN-TYPE PROTEIN NAPH"/>
    <property type="match status" value="1"/>
</dbReference>
<keyword evidence="2" id="KW-0004">4Fe-4S</keyword>
<dbReference type="EMBL" id="JABGBO010000004">
    <property type="protein sequence ID" value="NOL49536.1"/>
    <property type="molecule type" value="Genomic_DNA"/>
</dbReference>
<dbReference type="InterPro" id="IPR051684">
    <property type="entry name" value="Electron_Trans/Redox"/>
</dbReference>
<dbReference type="PANTHER" id="PTHR30176:SF3">
    <property type="entry name" value="FERREDOXIN-TYPE PROTEIN NAPH"/>
    <property type="match status" value="1"/>
</dbReference>
<keyword evidence="3" id="KW-0479">Metal-binding</keyword>
<dbReference type="GO" id="GO:0005886">
    <property type="term" value="C:plasma membrane"/>
    <property type="evidence" value="ECO:0007669"/>
    <property type="project" value="TreeGrafter"/>
</dbReference>
<accession>A0A7Y4LBJ7</accession>
<dbReference type="NCBIfam" id="TIGR02745">
    <property type="entry name" value="ccoG_rdxA_fixG"/>
    <property type="match status" value="1"/>
</dbReference>
<evidence type="ECO:0000313" key="10">
    <source>
        <dbReference type="Proteomes" id="UP000541421"/>
    </source>
</evidence>
<feature type="domain" description="4Fe-4S ferredoxin-type" evidence="8">
    <location>
        <begin position="270"/>
        <end position="299"/>
    </location>
</feature>
<dbReference type="Pfam" id="PF11614">
    <property type="entry name" value="FixG_C"/>
    <property type="match status" value="1"/>
</dbReference>
<evidence type="ECO:0000259" key="8">
    <source>
        <dbReference type="PROSITE" id="PS51379"/>
    </source>
</evidence>
<feature type="transmembrane region" description="Helical" evidence="7">
    <location>
        <begin position="49"/>
        <end position="67"/>
    </location>
</feature>
<gene>
    <name evidence="9" type="primary">ccoG</name>
    <name evidence="9" type="ORF">HKX40_05230</name>
</gene>
<dbReference type="Pfam" id="PF13746">
    <property type="entry name" value="Fer4_18"/>
    <property type="match status" value="1"/>
</dbReference>
<dbReference type="GO" id="GO:0046872">
    <property type="term" value="F:metal ion binding"/>
    <property type="evidence" value="ECO:0007669"/>
    <property type="project" value="UniProtKB-KW"/>
</dbReference>
<feature type="transmembrane region" description="Helical" evidence="7">
    <location>
        <begin position="173"/>
        <end position="190"/>
    </location>
</feature>
<reference evidence="9 10" key="1">
    <citation type="submission" date="2020-05" db="EMBL/GenBank/DDBJ databases">
        <authorList>
            <person name="Niu N."/>
        </authorList>
    </citation>
    <scope>NUCLEOTIDE SEQUENCE [LARGE SCALE GENOMIC DNA]</scope>
    <source>
        <strain evidence="9 10">LMG10982</strain>
    </source>
</reference>
<keyword evidence="7" id="KW-1133">Transmembrane helix</keyword>
<dbReference type="SUPFAM" id="SSF54862">
    <property type="entry name" value="4Fe-4S ferredoxins"/>
    <property type="match status" value="1"/>
</dbReference>
<dbReference type="InterPro" id="IPR017900">
    <property type="entry name" value="4Fe4S_Fe_S_CS"/>
</dbReference>
<organism evidence="9 10">
    <name type="scientific">Pelistega europaea</name>
    <dbReference type="NCBI Taxonomy" id="106147"/>
    <lineage>
        <taxon>Bacteria</taxon>
        <taxon>Pseudomonadati</taxon>
        <taxon>Pseudomonadota</taxon>
        <taxon>Betaproteobacteria</taxon>
        <taxon>Burkholderiales</taxon>
        <taxon>Alcaligenaceae</taxon>
        <taxon>Pelistega</taxon>
    </lineage>
</organism>
<dbReference type="InterPro" id="IPR014116">
    <property type="entry name" value="Cyt_c_oxidase_cbb3_FixG"/>
</dbReference>
<evidence type="ECO:0000256" key="3">
    <source>
        <dbReference type="ARBA" id="ARBA00022723"/>
    </source>
</evidence>
<feature type="transmembrane region" description="Helical" evidence="7">
    <location>
        <begin position="354"/>
        <end position="374"/>
    </location>
</feature>
<feature type="transmembrane region" description="Helical" evidence="7">
    <location>
        <begin position="210"/>
        <end position="227"/>
    </location>
</feature>
<evidence type="ECO:0000256" key="4">
    <source>
        <dbReference type="ARBA" id="ARBA00022982"/>
    </source>
</evidence>
<feature type="transmembrane region" description="Helical" evidence="7">
    <location>
        <begin position="87"/>
        <end position="114"/>
    </location>
</feature>
<proteinExistence type="predicted"/>
<evidence type="ECO:0000256" key="5">
    <source>
        <dbReference type="ARBA" id="ARBA00023004"/>
    </source>
</evidence>
<name>A0A7Y4LBJ7_9BURK</name>
<keyword evidence="5" id="KW-0408">Iron</keyword>